<proteinExistence type="predicted"/>
<keyword evidence="2" id="KW-1185">Reference proteome</keyword>
<dbReference type="Proteomes" id="UP000037267">
    <property type="component" value="Unassembled WGS sequence"/>
</dbReference>
<reference evidence="2" key="1">
    <citation type="submission" date="2015-07" db="EMBL/GenBank/DDBJ databases">
        <title>Draft genome sequence of the purine-degrading Gottschalkia purinilyticum DSM 1384 (formerly Clostridium purinilyticum).</title>
        <authorList>
            <person name="Poehlein A."/>
            <person name="Schiel-Bengelsdorf B."/>
            <person name="Bengelsdorf F.R."/>
            <person name="Daniel R."/>
            <person name="Duerre P."/>
        </authorList>
    </citation>
    <scope>NUCLEOTIDE SEQUENCE [LARGE SCALE GENOMIC DNA]</scope>
    <source>
        <strain evidence="2">DSM 1384</strain>
    </source>
</reference>
<name>A0A0L0WCL1_GOTPU</name>
<dbReference type="OrthoDB" id="1706482at2"/>
<dbReference type="STRING" id="1503.CLPU_4c02490"/>
<sequence>MYNEIFKRKIDDIVKKENPYGILLVGSASKQEKIDFENITDLDIFVILKNGEFEREVVNIEDIDYDVSYISIESLEFCIKNKISSVINVLANGKVIYKSGDTIDNILYQIKELYKAKPDKPLDYEKDYIRFKLTQQYFTVLNRKDDEINFEFLANIFIKDMIISYLKLNQRWILPDKKLLKEIKDDTLENIIKSYYKTNNINNKIQSLKMALEYIIEPFGGKLNYWKKGIYPFDFI</sequence>
<dbReference type="EMBL" id="LGSS01000004">
    <property type="protein sequence ID" value="KNF09203.1"/>
    <property type="molecule type" value="Genomic_DNA"/>
</dbReference>
<dbReference type="SUPFAM" id="SSF81301">
    <property type="entry name" value="Nucleotidyltransferase"/>
    <property type="match status" value="1"/>
</dbReference>
<evidence type="ECO:0000313" key="1">
    <source>
        <dbReference type="EMBL" id="KNF09203.1"/>
    </source>
</evidence>
<gene>
    <name evidence="1" type="ORF">CLPU_4c02490</name>
</gene>
<dbReference type="AlphaFoldDB" id="A0A0L0WCL1"/>
<accession>A0A0L0WCL1</accession>
<organism evidence="1 2">
    <name type="scientific">Gottschalkia purinilytica</name>
    <name type="common">Clostridium purinilyticum</name>
    <dbReference type="NCBI Taxonomy" id="1503"/>
    <lineage>
        <taxon>Bacteria</taxon>
        <taxon>Bacillati</taxon>
        <taxon>Bacillota</taxon>
        <taxon>Tissierellia</taxon>
        <taxon>Tissierellales</taxon>
        <taxon>Gottschalkiaceae</taxon>
        <taxon>Gottschalkia</taxon>
    </lineage>
</organism>
<comment type="caution">
    <text evidence="1">The sequence shown here is derived from an EMBL/GenBank/DDBJ whole genome shotgun (WGS) entry which is preliminary data.</text>
</comment>
<evidence type="ECO:0000313" key="2">
    <source>
        <dbReference type="Proteomes" id="UP000037267"/>
    </source>
</evidence>
<protein>
    <submittedName>
        <fullName evidence="1">Nucleotidyl transferase domain-containing protein</fullName>
    </submittedName>
</protein>
<dbReference type="InterPro" id="IPR043519">
    <property type="entry name" value="NT_sf"/>
</dbReference>
<dbReference type="RefSeq" id="WP_050354771.1">
    <property type="nucleotide sequence ID" value="NZ_LGSS01000004.1"/>
</dbReference>
<keyword evidence="1" id="KW-0808">Transferase</keyword>
<dbReference type="GO" id="GO:0016740">
    <property type="term" value="F:transferase activity"/>
    <property type="evidence" value="ECO:0007669"/>
    <property type="project" value="UniProtKB-KW"/>
</dbReference>